<protein>
    <recommendedName>
        <fullName evidence="2">Glycolipid transfer protein domain-containing protein</fullName>
    </recommendedName>
</protein>
<dbReference type="FunFam" id="1.10.3520.10:FF:000001">
    <property type="entry name" value="Pleckstrin domain-containing family A member 8"/>
    <property type="match status" value="1"/>
</dbReference>
<dbReference type="InterPro" id="IPR014830">
    <property type="entry name" value="Glycolipid_transfer_prot_dom"/>
</dbReference>
<evidence type="ECO:0000256" key="1">
    <source>
        <dbReference type="ARBA" id="ARBA00022448"/>
    </source>
</evidence>
<name>A0A1B6FA77_9HEMI</name>
<sequence length="218" mass="24820">MTASNGGIPSEDVKNYFNSVQTPFPIPNEGKIDTIQFLEATRGVVSLIDQFGNVFAPVRYDMAGNVEKLTQVYNTDLQRHGNLNDMVLLERSTGGILATDALMWLRRALHLIQRFFELILEDNNSTGGSTEELVVFLKAAYKETLSVYHNWPLQMLFSMLSRMCPTRTKFYQIISLERCQSETVVYRDMATFTASLRRNVEVLAAFYQDNQLEVQGKV</sequence>
<dbReference type="Pfam" id="PF08718">
    <property type="entry name" value="GLTP"/>
    <property type="match status" value="1"/>
</dbReference>
<dbReference type="GO" id="GO:1902387">
    <property type="term" value="F:ceramide 1-phosphate binding"/>
    <property type="evidence" value="ECO:0007669"/>
    <property type="project" value="TreeGrafter"/>
</dbReference>
<dbReference type="PANTHER" id="PTHR10219">
    <property type="entry name" value="GLYCOLIPID TRANSFER PROTEIN-RELATED"/>
    <property type="match status" value="1"/>
</dbReference>
<gene>
    <name evidence="3" type="ORF">g.10705</name>
</gene>
<dbReference type="Gene3D" id="1.10.3520.10">
    <property type="entry name" value="Glycolipid transfer protein"/>
    <property type="match status" value="1"/>
</dbReference>
<dbReference type="GO" id="GO:0016020">
    <property type="term" value="C:membrane"/>
    <property type="evidence" value="ECO:0007669"/>
    <property type="project" value="TreeGrafter"/>
</dbReference>
<evidence type="ECO:0000313" key="3">
    <source>
        <dbReference type="EMBL" id="JAS47034.1"/>
    </source>
</evidence>
<dbReference type="GO" id="GO:0005829">
    <property type="term" value="C:cytosol"/>
    <property type="evidence" value="ECO:0007669"/>
    <property type="project" value="TreeGrafter"/>
</dbReference>
<dbReference type="AlphaFoldDB" id="A0A1B6FA77"/>
<keyword evidence="1" id="KW-0813">Transport</keyword>
<feature type="domain" description="Glycolipid transfer protein" evidence="2">
    <location>
        <begin position="32"/>
        <end position="174"/>
    </location>
</feature>
<dbReference type="InterPro" id="IPR036497">
    <property type="entry name" value="GLTP_sf"/>
</dbReference>
<dbReference type="EMBL" id="GECZ01022735">
    <property type="protein sequence ID" value="JAS47034.1"/>
    <property type="molecule type" value="Transcribed_RNA"/>
</dbReference>
<accession>A0A1B6FA77</accession>
<organism evidence="3">
    <name type="scientific">Cuerna arida</name>
    <dbReference type="NCBI Taxonomy" id="1464854"/>
    <lineage>
        <taxon>Eukaryota</taxon>
        <taxon>Metazoa</taxon>
        <taxon>Ecdysozoa</taxon>
        <taxon>Arthropoda</taxon>
        <taxon>Hexapoda</taxon>
        <taxon>Insecta</taxon>
        <taxon>Pterygota</taxon>
        <taxon>Neoptera</taxon>
        <taxon>Paraneoptera</taxon>
        <taxon>Hemiptera</taxon>
        <taxon>Auchenorrhyncha</taxon>
        <taxon>Membracoidea</taxon>
        <taxon>Cicadellidae</taxon>
        <taxon>Cicadellinae</taxon>
        <taxon>Proconiini</taxon>
        <taxon>Cuerna</taxon>
    </lineage>
</organism>
<dbReference type="PANTHER" id="PTHR10219:SF25">
    <property type="entry name" value="PLECKSTRIN HOMOLOGY DOMAIN-CONTAINING FAMILY A MEMBER 8"/>
    <property type="match status" value="1"/>
</dbReference>
<evidence type="ECO:0000259" key="2">
    <source>
        <dbReference type="Pfam" id="PF08718"/>
    </source>
</evidence>
<dbReference type="SUPFAM" id="SSF110004">
    <property type="entry name" value="Glycolipid transfer protein, GLTP"/>
    <property type="match status" value="1"/>
</dbReference>
<proteinExistence type="predicted"/>
<reference evidence="3" key="1">
    <citation type="submission" date="2015-11" db="EMBL/GenBank/DDBJ databases">
        <title>De novo transcriptome assembly of four potential Pierce s Disease insect vectors from Arizona vineyards.</title>
        <authorList>
            <person name="Tassone E.E."/>
        </authorList>
    </citation>
    <scope>NUCLEOTIDE SEQUENCE</scope>
</reference>
<dbReference type="GO" id="GO:1902388">
    <property type="term" value="F:ceramide 1-phosphate transfer activity"/>
    <property type="evidence" value="ECO:0007669"/>
    <property type="project" value="TreeGrafter"/>
</dbReference>